<organism evidence="2 3">
    <name type="scientific">Mycena metata</name>
    <dbReference type="NCBI Taxonomy" id="1033252"/>
    <lineage>
        <taxon>Eukaryota</taxon>
        <taxon>Fungi</taxon>
        <taxon>Dikarya</taxon>
        <taxon>Basidiomycota</taxon>
        <taxon>Agaricomycotina</taxon>
        <taxon>Agaricomycetes</taxon>
        <taxon>Agaricomycetidae</taxon>
        <taxon>Agaricales</taxon>
        <taxon>Marasmiineae</taxon>
        <taxon>Mycenaceae</taxon>
        <taxon>Mycena</taxon>
    </lineage>
</organism>
<dbReference type="EMBL" id="JARKIB010000027">
    <property type="protein sequence ID" value="KAJ7764810.1"/>
    <property type="molecule type" value="Genomic_DNA"/>
</dbReference>
<name>A0AAD7JHA1_9AGAR</name>
<evidence type="ECO:0000259" key="1">
    <source>
        <dbReference type="PROSITE" id="PS50006"/>
    </source>
</evidence>
<feature type="domain" description="FHA" evidence="1">
    <location>
        <begin position="1"/>
        <end position="34"/>
    </location>
</feature>
<dbReference type="InterPro" id="IPR000253">
    <property type="entry name" value="FHA_dom"/>
</dbReference>
<dbReference type="Pfam" id="PF00498">
    <property type="entry name" value="FHA"/>
    <property type="match status" value="1"/>
</dbReference>
<evidence type="ECO:0000313" key="2">
    <source>
        <dbReference type="EMBL" id="KAJ7764810.1"/>
    </source>
</evidence>
<accession>A0AAD7JHA1</accession>
<dbReference type="AlphaFoldDB" id="A0AAD7JHA1"/>
<evidence type="ECO:0000313" key="3">
    <source>
        <dbReference type="Proteomes" id="UP001215598"/>
    </source>
</evidence>
<comment type="caution">
    <text evidence="2">The sequence shown here is derived from an EMBL/GenBank/DDBJ whole genome shotgun (WGS) entry which is preliminary data.</text>
</comment>
<dbReference type="Gene3D" id="2.60.200.20">
    <property type="match status" value="1"/>
</dbReference>
<dbReference type="Proteomes" id="UP001215598">
    <property type="component" value="Unassembled WGS sequence"/>
</dbReference>
<reference evidence="2" key="1">
    <citation type="submission" date="2023-03" db="EMBL/GenBank/DDBJ databases">
        <title>Massive genome expansion in bonnet fungi (Mycena s.s.) driven by repeated elements and novel gene families across ecological guilds.</title>
        <authorList>
            <consortium name="Lawrence Berkeley National Laboratory"/>
            <person name="Harder C.B."/>
            <person name="Miyauchi S."/>
            <person name="Viragh M."/>
            <person name="Kuo A."/>
            <person name="Thoen E."/>
            <person name="Andreopoulos B."/>
            <person name="Lu D."/>
            <person name="Skrede I."/>
            <person name="Drula E."/>
            <person name="Henrissat B."/>
            <person name="Morin E."/>
            <person name="Kohler A."/>
            <person name="Barry K."/>
            <person name="LaButti K."/>
            <person name="Morin E."/>
            <person name="Salamov A."/>
            <person name="Lipzen A."/>
            <person name="Mereny Z."/>
            <person name="Hegedus B."/>
            <person name="Baldrian P."/>
            <person name="Stursova M."/>
            <person name="Weitz H."/>
            <person name="Taylor A."/>
            <person name="Grigoriev I.V."/>
            <person name="Nagy L.G."/>
            <person name="Martin F."/>
            <person name="Kauserud H."/>
        </authorList>
    </citation>
    <scope>NUCLEOTIDE SEQUENCE</scope>
    <source>
        <strain evidence="2">CBHHK182m</strain>
    </source>
</reference>
<dbReference type="SUPFAM" id="SSF49879">
    <property type="entry name" value="SMAD/FHA domain"/>
    <property type="match status" value="1"/>
</dbReference>
<dbReference type="InterPro" id="IPR008984">
    <property type="entry name" value="SMAD_FHA_dom_sf"/>
</dbReference>
<dbReference type="PROSITE" id="PS50006">
    <property type="entry name" value="FHA_DOMAIN"/>
    <property type="match status" value="1"/>
</dbReference>
<protein>
    <recommendedName>
        <fullName evidence="1">FHA domain-containing protein</fullName>
    </recommendedName>
</protein>
<gene>
    <name evidence="2" type="ORF">B0H16DRAFT_1525815</name>
</gene>
<sequence>MVSRHHAALWSEEGQVFILDVHSTHGTYLNDAKLVPGRTSENAKVLTDGDTLRIGAADKRSAAIRGITAKLRILRIAR</sequence>
<keyword evidence="3" id="KW-1185">Reference proteome</keyword>
<proteinExistence type="predicted"/>
<dbReference type="CDD" id="cd00060">
    <property type="entry name" value="FHA"/>
    <property type="match status" value="1"/>
</dbReference>